<evidence type="ECO:0000313" key="2">
    <source>
        <dbReference type="EMBL" id="EPS28230.1"/>
    </source>
</evidence>
<gene>
    <name evidence="2" type="ORF">PDE_03176</name>
</gene>
<organism evidence="2 3">
    <name type="scientific">Penicillium oxalicum (strain 114-2 / CGMCC 5302)</name>
    <name type="common">Penicillium decumbens</name>
    <dbReference type="NCBI Taxonomy" id="933388"/>
    <lineage>
        <taxon>Eukaryota</taxon>
        <taxon>Fungi</taxon>
        <taxon>Dikarya</taxon>
        <taxon>Ascomycota</taxon>
        <taxon>Pezizomycotina</taxon>
        <taxon>Eurotiomycetes</taxon>
        <taxon>Eurotiomycetidae</taxon>
        <taxon>Eurotiales</taxon>
        <taxon>Aspergillaceae</taxon>
        <taxon>Penicillium</taxon>
    </lineage>
</organism>
<evidence type="ECO:0000256" key="1">
    <source>
        <dbReference type="SAM" id="MobiDB-lite"/>
    </source>
</evidence>
<evidence type="ECO:0000313" key="3">
    <source>
        <dbReference type="Proteomes" id="UP000019376"/>
    </source>
</evidence>
<sequence>MKPEKKERREKCRGAGKKCEICQAALVVAQWLLRPSPEEMSGQRPRRAGPRPMGLIHDDTPWIPHPPIPFRGASQLGTRQRRGSVLELGPRKEIVGGLRS</sequence>
<dbReference type="HOGENOM" id="CLU_2307020_0_0_1"/>
<protein>
    <submittedName>
        <fullName evidence="2">Uncharacterized protein</fullName>
    </submittedName>
</protein>
<keyword evidence="3" id="KW-1185">Reference proteome</keyword>
<dbReference type="EMBL" id="KB644410">
    <property type="protein sequence ID" value="EPS28230.1"/>
    <property type="molecule type" value="Genomic_DNA"/>
</dbReference>
<accession>S7ZC68</accession>
<dbReference type="AlphaFoldDB" id="S7ZC68"/>
<name>S7ZC68_PENO1</name>
<reference evidence="2 3" key="1">
    <citation type="journal article" date="2013" name="PLoS ONE">
        <title>Genomic and secretomic analyses reveal unique features of the lignocellulolytic enzyme system of Penicillium decumbens.</title>
        <authorList>
            <person name="Liu G."/>
            <person name="Zhang L."/>
            <person name="Wei X."/>
            <person name="Zou G."/>
            <person name="Qin Y."/>
            <person name="Ma L."/>
            <person name="Li J."/>
            <person name="Zheng H."/>
            <person name="Wang S."/>
            <person name="Wang C."/>
            <person name="Xun L."/>
            <person name="Zhao G.-P."/>
            <person name="Zhou Z."/>
            <person name="Qu Y."/>
        </authorList>
    </citation>
    <scope>NUCLEOTIDE SEQUENCE [LARGE SCALE GENOMIC DNA]</scope>
    <source>
        <strain evidence="3">114-2 / CGMCC 5302</strain>
    </source>
</reference>
<feature type="region of interest" description="Disordered" evidence="1">
    <location>
        <begin position="37"/>
        <end position="84"/>
    </location>
</feature>
<proteinExistence type="predicted"/>
<dbReference type="Proteomes" id="UP000019376">
    <property type="component" value="Unassembled WGS sequence"/>
</dbReference>